<dbReference type="HOGENOM" id="CLU_2030546_0_0_1"/>
<dbReference type="Proteomes" id="UP000008021">
    <property type="component" value="Chromosome 8"/>
</dbReference>
<reference evidence="2" key="2">
    <citation type="submission" date="2018-05" db="EMBL/GenBank/DDBJ databases">
        <title>OmerRS3 (Oryza meridionalis Reference Sequence Version 3).</title>
        <authorList>
            <person name="Zhang J."/>
            <person name="Kudrna D."/>
            <person name="Lee S."/>
            <person name="Talag J."/>
            <person name="Welchert J."/>
            <person name="Wing R.A."/>
        </authorList>
    </citation>
    <scope>NUCLEOTIDE SEQUENCE [LARGE SCALE GENOMIC DNA]</scope>
    <source>
        <strain evidence="2">cv. OR44</strain>
    </source>
</reference>
<dbReference type="EnsemblPlants" id="OMERI08G13230.1">
    <property type="protein sequence ID" value="OMERI08G13230.1"/>
    <property type="gene ID" value="OMERI08G13230"/>
</dbReference>
<feature type="region of interest" description="Disordered" evidence="1">
    <location>
        <begin position="99"/>
        <end position="118"/>
    </location>
</feature>
<name>A0A0E0ELZ1_9ORYZ</name>
<evidence type="ECO:0000313" key="2">
    <source>
        <dbReference type="EnsemblPlants" id="OMERI08G13230.1"/>
    </source>
</evidence>
<dbReference type="AlphaFoldDB" id="A0A0E0ELZ1"/>
<organism evidence="2">
    <name type="scientific">Oryza meridionalis</name>
    <dbReference type="NCBI Taxonomy" id="40149"/>
    <lineage>
        <taxon>Eukaryota</taxon>
        <taxon>Viridiplantae</taxon>
        <taxon>Streptophyta</taxon>
        <taxon>Embryophyta</taxon>
        <taxon>Tracheophyta</taxon>
        <taxon>Spermatophyta</taxon>
        <taxon>Magnoliopsida</taxon>
        <taxon>Liliopsida</taxon>
        <taxon>Poales</taxon>
        <taxon>Poaceae</taxon>
        <taxon>BOP clade</taxon>
        <taxon>Oryzoideae</taxon>
        <taxon>Oryzeae</taxon>
        <taxon>Oryzinae</taxon>
        <taxon>Oryza</taxon>
    </lineage>
</organism>
<proteinExistence type="predicted"/>
<evidence type="ECO:0000313" key="3">
    <source>
        <dbReference type="Proteomes" id="UP000008021"/>
    </source>
</evidence>
<evidence type="ECO:0000256" key="1">
    <source>
        <dbReference type="SAM" id="MobiDB-lite"/>
    </source>
</evidence>
<reference evidence="2" key="1">
    <citation type="submission" date="2015-04" db="UniProtKB">
        <authorList>
            <consortium name="EnsemblPlants"/>
        </authorList>
    </citation>
    <scope>IDENTIFICATION</scope>
</reference>
<keyword evidence="3" id="KW-1185">Reference proteome</keyword>
<sequence>MPSSSSCRRPLLSFLVKDKNLQENEHCFHWWNHLHVQQMLCTEHDLAATAVTYNARGQEENAGMRRRRHTGEVAASIDNGGDCERASRRHRGEAITIRWSRDGEGDRGGSGKGKAELQTEERRAVQLVDSVSFCLLEQIRAS</sequence>
<dbReference type="Gramene" id="OMERI08G13230.1">
    <property type="protein sequence ID" value="OMERI08G13230.1"/>
    <property type="gene ID" value="OMERI08G13230"/>
</dbReference>
<protein>
    <submittedName>
        <fullName evidence="2">Uncharacterized protein</fullName>
    </submittedName>
</protein>
<accession>A0A0E0ELZ1</accession>